<dbReference type="Proteomes" id="UP001549366">
    <property type="component" value="Unassembled WGS sequence"/>
</dbReference>
<sequence length="441" mass="49963">MKLKKIELTNFRAFDSLSLELEPDFTVLVAWNGQGKTSVLDGLARGLGPFLTRLPKISGIRTKNTDLKLDEAGKLRPYLRIALETTSGIEWDITDRRDKTKKTTETIPSAKGVKALNEWVDSFIDSENDDSPYSLPVIAYYGTGRGVFDNIPEPKLSFHKTGSRFEAFSGSLNSRVNFKQFFERFFNLEDEERRAMEKHRDFDYCLPALEAIRQAISGNGKREGLLPEFSNPRTQTNPADFLVDWKKPDGHTETLSILQLSDGFRTTLAMVMDIASRMATANPEADDILATPGVVMIDEIDLHLHPDWQQRILPDLHRTFPNVQWIVSTHSPQIVSTVASEKLRIINNGQLYSAAPGTQGAEASRILKRIFGVEQRPQNDPNTILLNQYLDLVYADQWNTPEAIDKRQQLDAVFQGEESALTEADLHIENRQWELDGEEDR</sequence>
<name>A0ABV2SNI3_9GAMM</name>
<reference evidence="3 4" key="1">
    <citation type="submission" date="2024-06" db="EMBL/GenBank/DDBJ databases">
        <title>Genomic Encyclopedia of Type Strains, Phase V (KMG-V): Genome sequencing to study the core and pangenomes of soil and plant-associated prokaryotes.</title>
        <authorList>
            <person name="Whitman W."/>
        </authorList>
    </citation>
    <scope>NUCLEOTIDE SEQUENCE [LARGE SCALE GENOMIC DNA]</scope>
    <source>
        <strain evidence="3 4">NE40</strain>
    </source>
</reference>
<dbReference type="InterPro" id="IPR003959">
    <property type="entry name" value="ATPase_AAA_core"/>
</dbReference>
<dbReference type="GO" id="GO:0005524">
    <property type="term" value="F:ATP binding"/>
    <property type="evidence" value="ECO:0007669"/>
    <property type="project" value="UniProtKB-KW"/>
</dbReference>
<accession>A0ABV2SNI3</accession>
<dbReference type="InterPro" id="IPR027417">
    <property type="entry name" value="P-loop_NTPase"/>
</dbReference>
<keyword evidence="3" id="KW-0547">Nucleotide-binding</keyword>
<keyword evidence="3" id="KW-0067">ATP-binding</keyword>
<evidence type="ECO:0000313" key="4">
    <source>
        <dbReference type="Proteomes" id="UP001549366"/>
    </source>
</evidence>
<proteinExistence type="predicted"/>
<dbReference type="Gene3D" id="3.40.50.300">
    <property type="entry name" value="P-loop containing nucleotide triphosphate hydrolases"/>
    <property type="match status" value="1"/>
</dbReference>
<protein>
    <submittedName>
        <fullName evidence="3">ATP-binding protein involved in virulence</fullName>
    </submittedName>
</protein>
<dbReference type="Pfam" id="PF13476">
    <property type="entry name" value="AAA_23"/>
    <property type="match status" value="1"/>
</dbReference>
<dbReference type="PANTHER" id="PTHR32182:SF23">
    <property type="entry name" value="ATP BINDING PROTEIN"/>
    <property type="match status" value="1"/>
</dbReference>
<evidence type="ECO:0000313" key="3">
    <source>
        <dbReference type="EMBL" id="MET4759324.1"/>
    </source>
</evidence>
<evidence type="ECO:0000259" key="1">
    <source>
        <dbReference type="Pfam" id="PF13304"/>
    </source>
</evidence>
<gene>
    <name evidence="3" type="ORF">V5J35_004516</name>
</gene>
<dbReference type="Pfam" id="PF13304">
    <property type="entry name" value="AAA_21"/>
    <property type="match status" value="1"/>
</dbReference>
<dbReference type="InterPro" id="IPR038729">
    <property type="entry name" value="Rad50/SbcC_AAA"/>
</dbReference>
<dbReference type="EMBL" id="JBEWTB010000002">
    <property type="protein sequence ID" value="MET4759324.1"/>
    <property type="molecule type" value="Genomic_DNA"/>
</dbReference>
<dbReference type="PANTHER" id="PTHR32182">
    <property type="entry name" value="DNA REPLICATION AND REPAIR PROTEIN RECF"/>
    <property type="match status" value="1"/>
</dbReference>
<comment type="caution">
    <text evidence="3">The sequence shown here is derived from an EMBL/GenBank/DDBJ whole genome shotgun (WGS) entry which is preliminary data.</text>
</comment>
<organism evidence="3 4">
    <name type="scientific">Endozoicomonas lisbonensis</name>
    <dbReference type="NCBI Taxonomy" id="3120522"/>
    <lineage>
        <taxon>Bacteria</taxon>
        <taxon>Pseudomonadati</taxon>
        <taxon>Pseudomonadota</taxon>
        <taxon>Gammaproteobacteria</taxon>
        <taxon>Oceanospirillales</taxon>
        <taxon>Endozoicomonadaceae</taxon>
        <taxon>Endozoicomonas</taxon>
    </lineage>
</organism>
<evidence type="ECO:0000259" key="2">
    <source>
        <dbReference type="Pfam" id="PF13476"/>
    </source>
</evidence>
<dbReference type="SUPFAM" id="SSF52540">
    <property type="entry name" value="P-loop containing nucleoside triphosphate hydrolases"/>
    <property type="match status" value="1"/>
</dbReference>
<feature type="domain" description="ATPase AAA-type core" evidence="1">
    <location>
        <begin position="249"/>
        <end position="336"/>
    </location>
</feature>
<feature type="domain" description="Rad50/SbcC-type AAA" evidence="2">
    <location>
        <begin position="5"/>
        <end position="197"/>
    </location>
</feature>
<keyword evidence="4" id="KW-1185">Reference proteome</keyword>
<dbReference type="RefSeq" id="WP_354009319.1">
    <property type="nucleotide sequence ID" value="NZ_JBEWTA010000001.1"/>
</dbReference>